<name>A0A3M2HYI3_9GAMM</name>
<accession>A0A3M2HYI3</accession>
<keyword evidence="3" id="KW-1185">Reference proteome</keyword>
<reference evidence="2 3" key="1">
    <citation type="submission" date="2018-10" db="EMBL/GenBank/DDBJ databases">
        <title>Proposal of Lysobacter pythonis sp. nov. isolated from royal pythons (Python regius).</title>
        <authorList>
            <person name="Hans-Juergen B."/>
            <person name="Huptas C."/>
            <person name="Sandra B."/>
            <person name="Igor L."/>
            <person name="Joachim S."/>
            <person name="Siegfried S."/>
            <person name="Mareike W."/>
            <person name="Peter K."/>
        </authorList>
    </citation>
    <scope>NUCLEOTIDE SEQUENCE [LARGE SCALE GENOMIC DNA]</scope>
    <source>
        <strain evidence="2 3">4284/11</strain>
    </source>
</reference>
<dbReference type="EMBL" id="RFLY01000006">
    <property type="protein sequence ID" value="RMH93305.1"/>
    <property type="molecule type" value="Genomic_DNA"/>
</dbReference>
<dbReference type="Pfam" id="PF07793">
    <property type="entry name" value="DUF1631"/>
    <property type="match status" value="1"/>
</dbReference>
<sequence>MGELHMTNGHTLADGHLPLRVRGALAALLAQTETELTPRVEQTLAAFEQQLLGMAERARNPAEQDDLLKSLQALARRRQAFPRHYLKHVESRLAGMRRHQARKPDPARGALTSSLEWALNTKEATEETWDRRLRELSGPMESGASLALYLLGQRFGVLAAEPAFALDRLPVGPRQLLAAAGDTCAELFGERFPQTEFLPLFAERVLADYARYVDDINTVLESAGVLPGLSFVPVRPPRAKHRPAASAGTAPGPSANDDAAHETPVQSPSPSPSSPTGQPQDFRFLQQLLSARRIASRQAPAPPPASGGEIAHHDLAPLLEDLQTEATGLPDNQLRSITGLRDALLRRARRIHGEHATLNREDNDTFEILALLYAEVIREVRTGSTVISLLQRLQLPLVRLALDDRGFFENPEHPARQLINNIAEYDAVAYGKHSADSQYEAAMQRAVKRIENEYHEAGETLVAEVNQGLQEQLRQQARRLQANEKRLIEAARGRERLAMAKNLAAEALDARLRAATPPRAIEMLMRNAWLDALTLSLLRSGQPSPAWRAQLEVTDRILDIVNDDAPRESPELARAIEQTMRQIGYHEHEAGSVARQLSRSQGWKQREDEPSATEIAARIKTHARFGGETAEERKSADSPPRTPREEECYRHLRTLPFGCWMDFMLSQRGDYERRRLSWYSTITDHALFVNRHGQRVAEMHMDTLARMMARDQLRIVAKQELRLVDRALRSTIELLQTVLRGGVSATPVYGAAS</sequence>
<evidence type="ECO:0000256" key="1">
    <source>
        <dbReference type="SAM" id="MobiDB-lite"/>
    </source>
</evidence>
<dbReference type="Proteomes" id="UP000275012">
    <property type="component" value="Unassembled WGS sequence"/>
</dbReference>
<evidence type="ECO:0000313" key="2">
    <source>
        <dbReference type="EMBL" id="RMH93305.1"/>
    </source>
</evidence>
<organism evidence="2 3">
    <name type="scientific">Solilutibacter pythonis</name>
    <dbReference type="NCBI Taxonomy" id="2483112"/>
    <lineage>
        <taxon>Bacteria</taxon>
        <taxon>Pseudomonadati</taxon>
        <taxon>Pseudomonadota</taxon>
        <taxon>Gammaproteobacteria</taxon>
        <taxon>Lysobacterales</taxon>
        <taxon>Lysobacteraceae</taxon>
        <taxon>Solilutibacter</taxon>
    </lineage>
</organism>
<feature type="region of interest" description="Disordered" evidence="1">
    <location>
        <begin position="236"/>
        <end position="280"/>
    </location>
</feature>
<feature type="compositionally biased region" description="Basic and acidic residues" evidence="1">
    <location>
        <begin position="630"/>
        <end position="645"/>
    </location>
</feature>
<feature type="compositionally biased region" description="Low complexity" evidence="1">
    <location>
        <begin position="244"/>
        <end position="255"/>
    </location>
</feature>
<gene>
    <name evidence="2" type="ORF">EBB59_05295</name>
</gene>
<proteinExistence type="predicted"/>
<dbReference type="AlphaFoldDB" id="A0A3M2HYI3"/>
<comment type="caution">
    <text evidence="2">The sequence shown here is derived from an EMBL/GenBank/DDBJ whole genome shotgun (WGS) entry which is preliminary data.</text>
</comment>
<evidence type="ECO:0000313" key="3">
    <source>
        <dbReference type="Proteomes" id="UP000275012"/>
    </source>
</evidence>
<feature type="region of interest" description="Disordered" evidence="1">
    <location>
        <begin position="622"/>
        <end position="645"/>
    </location>
</feature>
<dbReference type="InterPro" id="IPR012434">
    <property type="entry name" value="DUF1631"/>
</dbReference>
<protein>
    <submittedName>
        <fullName evidence="2">DUF1631 family protein</fullName>
    </submittedName>
</protein>